<dbReference type="STRING" id="1448308.A0A2T2NP20"/>
<keyword evidence="8" id="KW-1185">Reference proteome</keyword>
<keyword evidence="5" id="KW-0539">Nucleus</keyword>
<dbReference type="GO" id="GO:0046982">
    <property type="term" value="F:protein heterodimerization activity"/>
    <property type="evidence" value="ECO:0007669"/>
    <property type="project" value="InterPro"/>
</dbReference>
<feature type="compositionally biased region" description="Gly residues" evidence="6">
    <location>
        <begin position="229"/>
        <end position="242"/>
    </location>
</feature>
<feature type="compositionally biased region" description="Acidic residues" evidence="6">
    <location>
        <begin position="246"/>
        <end position="259"/>
    </location>
</feature>
<reference evidence="7 8" key="1">
    <citation type="journal article" date="2018" name="Front. Microbiol.">
        <title>Genome-Wide Analysis of Corynespora cassiicola Leaf Fall Disease Putative Effectors.</title>
        <authorList>
            <person name="Lopez D."/>
            <person name="Ribeiro S."/>
            <person name="Label P."/>
            <person name="Fumanal B."/>
            <person name="Venisse J.S."/>
            <person name="Kohler A."/>
            <person name="de Oliveira R.R."/>
            <person name="Labutti K."/>
            <person name="Lipzen A."/>
            <person name="Lail K."/>
            <person name="Bauer D."/>
            <person name="Ohm R.A."/>
            <person name="Barry K.W."/>
            <person name="Spatafora J."/>
            <person name="Grigoriev I.V."/>
            <person name="Martin F.M."/>
            <person name="Pujade-Renaud V."/>
        </authorList>
    </citation>
    <scope>NUCLEOTIDE SEQUENCE [LARGE SCALE GENOMIC DNA]</scope>
    <source>
        <strain evidence="7 8">Philippines</strain>
    </source>
</reference>
<dbReference type="CDD" id="cd07979">
    <property type="entry name" value="HFD_TAF9"/>
    <property type="match status" value="1"/>
</dbReference>
<dbReference type="EMBL" id="KZ678135">
    <property type="protein sequence ID" value="PSN67130.1"/>
    <property type="molecule type" value="Genomic_DNA"/>
</dbReference>
<gene>
    <name evidence="7" type="ORF">BS50DRAFT_573875</name>
</gene>
<dbReference type="GO" id="GO:0000124">
    <property type="term" value="C:SAGA complex"/>
    <property type="evidence" value="ECO:0007669"/>
    <property type="project" value="TreeGrafter"/>
</dbReference>
<feature type="compositionally biased region" description="Low complexity" evidence="6">
    <location>
        <begin position="14"/>
        <end position="56"/>
    </location>
</feature>
<keyword evidence="3" id="KW-0805">Transcription regulation</keyword>
<evidence type="ECO:0000313" key="7">
    <source>
        <dbReference type="EMBL" id="PSN67130.1"/>
    </source>
</evidence>
<dbReference type="PANTHER" id="PTHR48068:SF4">
    <property type="entry name" value="TATA-BOX BINDING PROTEIN ASSOCIATED FACTOR 9"/>
    <property type="match status" value="1"/>
</dbReference>
<dbReference type="Gene3D" id="1.10.20.10">
    <property type="entry name" value="Histone, subunit A"/>
    <property type="match status" value="1"/>
</dbReference>
<evidence type="ECO:0000256" key="3">
    <source>
        <dbReference type="ARBA" id="ARBA00023015"/>
    </source>
</evidence>
<protein>
    <submittedName>
        <fullName evidence="7">TFIID-31kDa-domain-containing protein</fullName>
    </submittedName>
</protein>
<dbReference type="GO" id="GO:0003713">
    <property type="term" value="F:transcription coactivator activity"/>
    <property type="evidence" value="ECO:0007669"/>
    <property type="project" value="TreeGrafter"/>
</dbReference>
<dbReference type="Proteomes" id="UP000240883">
    <property type="component" value="Unassembled WGS sequence"/>
</dbReference>
<dbReference type="OrthoDB" id="341924at2759"/>
<proteinExistence type="inferred from homology"/>
<dbReference type="GO" id="GO:0051123">
    <property type="term" value="P:RNA polymerase II preinitiation complex assembly"/>
    <property type="evidence" value="ECO:0007669"/>
    <property type="project" value="TreeGrafter"/>
</dbReference>
<comment type="subcellular location">
    <subcellularLocation>
        <location evidence="1">Nucleus</location>
    </subcellularLocation>
</comment>
<feature type="region of interest" description="Disordered" evidence="6">
    <location>
        <begin position="1"/>
        <end position="82"/>
    </location>
</feature>
<evidence type="ECO:0000256" key="2">
    <source>
        <dbReference type="ARBA" id="ARBA00007646"/>
    </source>
</evidence>
<dbReference type="InterPro" id="IPR003162">
    <property type="entry name" value="TFIID-31"/>
</dbReference>
<evidence type="ECO:0000256" key="5">
    <source>
        <dbReference type="ARBA" id="ARBA00023242"/>
    </source>
</evidence>
<dbReference type="GO" id="GO:0016251">
    <property type="term" value="F:RNA polymerase II general transcription initiation factor activity"/>
    <property type="evidence" value="ECO:0007669"/>
    <property type="project" value="TreeGrafter"/>
</dbReference>
<organism evidence="7 8">
    <name type="scientific">Corynespora cassiicola Philippines</name>
    <dbReference type="NCBI Taxonomy" id="1448308"/>
    <lineage>
        <taxon>Eukaryota</taxon>
        <taxon>Fungi</taxon>
        <taxon>Dikarya</taxon>
        <taxon>Ascomycota</taxon>
        <taxon>Pezizomycotina</taxon>
        <taxon>Dothideomycetes</taxon>
        <taxon>Pleosporomycetidae</taxon>
        <taxon>Pleosporales</taxon>
        <taxon>Corynesporascaceae</taxon>
        <taxon>Corynespora</taxon>
    </lineage>
</organism>
<comment type="similarity">
    <text evidence="2">Belongs to the TAF9 family.</text>
</comment>
<dbReference type="AlphaFoldDB" id="A0A2T2NP20"/>
<feature type="region of interest" description="Disordered" evidence="6">
    <location>
        <begin position="126"/>
        <end position="145"/>
    </location>
</feature>
<evidence type="ECO:0000313" key="8">
    <source>
        <dbReference type="Proteomes" id="UP000240883"/>
    </source>
</evidence>
<feature type="region of interest" description="Disordered" evidence="6">
    <location>
        <begin position="221"/>
        <end position="272"/>
    </location>
</feature>
<accession>A0A2T2NP20</accession>
<dbReference type="SUPFAM" id="SSF47113">
    <property type="entry name" value="Histone-fold"/>
    <property type="match status" value="1"/>
</dbReference>
<name>A0A2T2NP20_CORCC</name>
<dbReference type="PANTHER" id="PTHR48068">
    <property type="entry name" value="TAF9 RNA POLYMERASE II, TATA BOX-BINDING PROTEIN (TBP)-ASSOCIATED FACTOR"/>
    <property type="match status" value="1"/>
</dbReference>
<dbReference type="InterPro" id="IPR051431">
    <property type="entry name" value="TFIID_subunit_9"/>
</dbReference>
<evidence type="ECO:0000256" key="1">
    <source>
        <dbReference type="ARBA" id="ARBA00004123"/>
    </source>
</evidence>
<feature type="compositionally biased region" description="Basic and acidic residues" evidence="6">
    <location>
        <begin position="261"/>
        <end position="272"/>
    </location>
</feature>
<dbReference type="Pfam" id="PF02291">
    <property type="entry name" value="TFIID-31kDa"/>
    <property type="match status" value="1"/>
</dbReference>
<dbReference type="GO" id="GO:0005669">
    <property type="term" value="C:transcription factor TFIID complex"/>
    <property type="evidence" value="ECO:0007669"/>
    <property type="project" value="TreeGrafter"/>
</dbReference>
<sequence length="272" mass="28788">MASPAPADMANGISTPPATASNAANPSPPTASSTQPNTQPSQQQTSQLTNGSSGSGPASTPAQPLNPSFPGTSLQDTGSTKRPRDARLIHLLLSNMGVHAYTERVPLQLLDFVYRYTSGVLSDALTYEPPAHAPSGSKKAPKDDDGISLNALRTAVQARAAHQFSAALPKEFMMDVAAERNRIALPRLEREFGMRLPPERYCFTGVGWGVKEAWEEEVEGGEESMDTSGGVGLGGPVGGDTVMGGMDEDEEHDEDEFEEVMGLKDDTNMANA</sequence>
<evidence type="ECO:0000256" key="6">
    <source>
        <dbReference type="SAM" id="MobiDB-lite"/>
    </source>
</evidence>
<keyword evidence="4" id="KW-0804">Transcription</keyword>
<dbReference type="InterPro" id="IPR009072">
    <property type="entry name" value="Histone-fold"/>
</dbReference>
<evidence type="ECO:0000256" key="4">
    <source>
        <dbReference type="ARBA" id="ARBA00023163"/>
    </source>
</evidence>
<feature type="compositionally biased region" description="Polar residues" evidence="6">
    <location>
        <begin position="57"/>
        <end position="80"/>
    </location>
</feature>